<comment type="caution">
    <text evidence="1">The sequence shown here is derived from an EMBL/GenBank/DDBJ whole genome shotgun (WGS) entry which is preliminary data.</text>
</comment>
<keyword evidence="2" id="KW-1185">Reference proteome</keyword>
<proteinExistence type="predicted"/>
<dbReference type="EMBL" id="JBHTAX010000004">
    <property type="protein sequence ID" value="MFC7192104.1"/>
    <property type="molecule type" value="Genomic_DNA"/>
</dbReference>
<dbReference type="RefSeq" id="WP_390206635.1">
    <property type="nucleotide sequence ID" value="NZ_JBHSZC010000003.1"/>
</dbReference>
<organism evidence="1 2">
    <name type="scientific">Halocatena marina</name>
    <dbReference type="NCBI Taxonomy" id="2934937"/>
    <lineage>
        <taxon>Archaea</taxon>
        <taxon>Methanobacteriati</taxon>
        <taxon>Methanobacteriota</taxon>
        <taxon>Stenosarchaea group</taxon>
        <taxon>Halobacteria</taxon>
        <taxon>Halobacteriales</taxon>
        <taxon>Natronomonadaceae</taxon>
        <taxon>Halocatena</taxon>
    </lineage>
</organism>
<accession>A0ABD5YRS6</accession>
<evidence type="ECO:0000313" key="2">
    <source>
        <dbReference type="Proteomes" id="UP001596417"/>
    </source>
</evidence>
<reference evidence="1 2" key="1">
    <citation type="journal article" date="2019" name="Int. J. Syst. Evol. Microbiol.">
        <title>The Global Catalogue of Microorganisms (GCM) 10K type strain sequencing project: providing services to taxonomists for standard genome sequencing and annotation.</title>
        <authorList>
            <consortium name="The Broad Institute Genomics Platform"/>
            <consortium name="The Broad Institute Genome Sequencing Center for Infectious Disease"/>
            <person name="Wu L."/>
            <person name="Ma J."/>
        </authorList>
    </citation>
    <scope>NUCLEOTIDE SEQUENCE [LARGE SCALE GENOMIC DNA]</scope>
    <source>
        <strain evidence="1 2">RDMS1</strain>
    </source>
</reference>
<dbReference type="Proteomes" id="UP001596417">
    <property type="component" value="Unassembled WGS sequence"/>
</dbReference>
<evidence type="ECO:0000313" key="1">
    <source>
        <dbReference type="EMBL" id="MFC7192104.1"/>
    </source>
</evidence>
<sequence length="58" mass="6645">MRQRFDTRLTHLQTSLDALEPIDPEARIPSMSVWTTTGDKTITRACSTFSIKQTKQSF</sequence>
<name>A0ABD5YRS6_9EURY</name>
<gene>
    <name evidence="1" type="ORF">ACFQL7_21375</name>
</gene>
<dbReference type="AlphaFoldDB" id="A0ABD5YRS6"/>
<protein>
    <submittedName>
        <fullName evidence="1">Uncharacterized protein</fullName>
    </submittedName>
</protein>